<dbReference type="AlphaFoldDB" id="A0A1F5VPL7"/>
<sequence length="75" mass="8356">MPPFGKFGFGMLRFGFKKFRGTFVVTKAPLLQVSGRVQNNDGPKKFFAFFGGQNDESAEQLGDKTHLRARKSGRA</sequence>
<proteinExistence type="predicted"/>
<reference evidence="1 2" key="1">
    <citation type="journal article" date="2016" name="Nat. Commun.">
        <title>Thousands of microbial genomes shed light on interconnected biogeochemical processes in an aquifer system.</title>
        <authorList>
            <person name="Anantharaman K."/>
            <person name="Brown C.T."/>
            <person name="Hug L.A."/>
            <person name="Sharon I."/>
            <person name="Castelle C.J."/>
            <person name="Probst A.J."/>
            <person name="Thomas B.C."/>
            <person name="Singh A."/>
            <person name="Wilkins M.J."/>
            <person name="Karaoz U."/>
            <person name="Brodie E.L."/>
            <person name="Williams K.H."/>
            <person name="Hubbard S.S."/>
            <person name="Banfield J.F."/>
        </authorList>
    </citation>
    <scope>NUCLEOTIDE SEQUENCE [LARGE SCALE GENOMIC DNA]</scope>
</reference>
<organism evidence="1 2">
    <name type="scientific">Candidatus Giovannonibacteria bacterium RIFCSPHIGHO2_02_42_15</name>
    <dbReference type="NCBI Taxonomy" id="1798329"/>
    <lineage>
        <taxon>Bacteria</taxon>
        <taxon>Candidatus Giovannoniibacteriota</taxon>
    </lineage>
</organism>
<dbReference type="Proteomes" id="UP000177451">
    <property type="component" value="Unassembled WGS sequence"/>
</dbReference>
<accession>A0A1F5VPL7</accession>
<comment type="caution">
    <text evidence="1">The sequence shown here is derived from an EMBL/GenBank/DDBJ whole genome shotgun (WGS) entry which is preliminary data.</text>
</comment>
<evidence type="ECO:0000313" key="2">
    <source>
        <dbReference type="Proteomes" id="UP000177451"/>
    </source>
</evidence>
<name>A0A1F5VPL7_9BACT</name>
<dbReference type="EMBL" id="MFHH01000013">
    <property type="protein sequence ID" value="OGF65278.1"/>
    <property type="molecule type" value="Genomic_DNA"/>
</dbReference>
<evidence type="ECO:0000313" key="1">
    <source>
        <dbReference type="EMBL" id="OGF65278.1"/>
    </source>
</evidence>
<gene>
    <name evidence="1" type="ORF">A2Z53_02850</name>
</gene>
<protein>
    <submittedName>
        <fullName evidence="1">Uncharacterized protein</fullName>
    </submittedName>
</protein>